<reference evidence="5 6" key="1">
    <citation type="journal article" date="2019" name="Int. J. Syst. Evol. Microbiol.">
        <title>The Global Catalogue of Microorganisms (GCM) 10K type strain sequencing project: providing services to taxonomists for standard genome sequencing and annotation.</title>
        <authorList>
            <consortium name="The Broad Institute Genomics Platform"/>
            <consortium name="The Broad Institute Genome Sequencing Center for Infectious Disease"/>
            <person name="Wu L."/>
            <person name="Ma J."/>
        </authorList>
    </citation>
    <scope>NUCLEOTIDE SEQUENCE [LARGE SCALE GENOMIC DNA]</scope>
    <source>
        <strain evidence="5 6">JCM 6242</strain>
    </source>
</reference>
<comment type="caution">
    <text evidence="5">The sequence shown here is derived from an EMBL/GenBank/DDBJ whole genome shotgun (WGS) entry which is preliminary data.</text>
</comment>
<evidence type="ECO:0000256" key="1">
    <source>
        <dbReference type="ARBA" id="ARBA00010923"/>
    </source>
</evidence>
<keyword evidence="3" id="KW-0238">DNA-binding</keyword>
<name>A0ABN3WGV7_9ACTN</name>
<organism evidence="5 6">
    <name type="scientific">Streptosporangium fragile</name>
    <dbReference type="NCBI Taxonomy" id="46186"/>
    <lineage>
        <taxon>Bacteria</taxon>
        <taxon>Bacillati</taxon>
        <taxon>Actinomycetota</taxon>
        <taxon>Actinomycetes</taxon>
        <taxon>Streptosporangiales</taxon>
        <taxon>Streptosporangiaceae</taxon>
        <taxon>Streptosporangium</taxon>
    </lineage>
</organism>
<dbReference type="Gene3D" id="3.90.220.20">
    <property type="entry name" value="DNA methylase specificity domains"/>
    <property type="match status" value="2"/>
</dbReference>
<dbReference type="GO" id="GO:0004519">
    <property type="term" value="F:endonuclease activity"/>
    <property type="evidence" value="ECO:0007669"/>
    <property type="project" value="UniProtKB-KW"/>
</dbReference>
<evidence type="ECO:0000313" key="5">
    <source>
        <dbReference type="EMBL" id="GAA2914243.1"/>
    </source>
</evidence>
<sequence length="469" mass="52364">MNNELAPYAEYVDTGIDWLNSIPAHWSVEPGRSCLTYRSNKNVGMQETTVLSLSYGKIITRSLSKPSGLLPASYETYQIIEPQDIVIRPTDLQNDKTSLRVGQANTRGIITSAYLRLAPRGELVPDYAYQVLHSYDLMKIYYGMGSGLRQNLDFNDFKSLPIPIPPAEEQYAIVKYVRHVERKIGAAIQVKRQLVTLLAAQKRAIVHQAVTGGLAPSVEFKEAGVPWVETIPSHWAMVPIKRLLQDIEYGTSQSPEGYGPIRILTMGSIRDGKVSVPASGNSVAVPPGLTVRHNDLLFNRTNSPDLVGKVGIYDGPDDETISFASYLVRLRVRRECCAQWLCYALNSPLFWAYARGHALLSLHQANLNPTRYGQLLIPLPPKKEQEEIARYLCRREREIDAVINRIEREISLLREYQTRLTADVVTGKLDVRTAAAALPDVDPHHADLITANDADEEGLDGDDLTEESM</sequence>
<keyword evidence="5" id="KW-0378">Hydrolase</keyword>
<dbReference type="CDD" id="cd16961">
    <property type="entry name" value="RMtype1_S_TRD-CR_like"/>
    <property type="match status" value="1"/>
</dbReference>
<keyword evidence="5" id="KW-0540">Nuclease</keyword>
<proteinExistence type="inferred from homology"/>
<dbReference type="InterPro" id="IPR044946">
    <property type="entry name" value="Restrct_endonuc_typeI_TRD_sf"/>
</dbReference>
<dbReference type="InterPro" id="IPR000055">
    <property type="entry name" value="Restrct_endonuc_typeI_TRD"/>
</dbReference>
<dbReference type="EMBL" id="BAAAVI010000131">
    <property type="protein sequence ID" value="GAA2914243.1"/>
    <property type="molecule type" value="Genomic_DNA"/>
</dbReference>
<dbReference type="RefSeq" id="WP_344982231.1">
    <property type="nucleotide sequence ID" value="NZ_BAAAVI010000131.1"/>
</dbReference>
<gene>
    <name evidence="5" type="ORF">GCM10010517_80720</name>
</gene>
<evidence type="ECO:0000256" key="3">
    <source>
        <dbReference type="ARBA" id="ARBA00023125"/>
    </source>
</evidence>
<evidence type="ECO:0000259" key="4">
    <source>
        <dbReference type="Pfam" id="PF01420"/>
    </source>
</evidence>
<keyword evidence="2" id="KW-0680">Restriction system</keyword>
<evidence type="ECO:0000256" key="2">
    <source>
        <dbReference type="ARBA" id="ARBA00022747"/>
    </source>
</evidence>
<keyword evidence="6" id="KW-1185">Reference proteome</keyword>
<accession>A0ABN3WGV7</accession>
<dbReference type="SUPFAM" id="SSF116734">
    <property type="entry name" value="DNA methylase specificity domain"/>
    <property type="match status" value="2"/>
</dbReference>
<keyword evidence="5" id="KW-0255">Endonuclease</keyword>
<comment type="similarity">
    <text evidence="1">Belongs to the type-I restriction system S methylase family.</text>
</comment>
<evidence type="ECO:0000313" key="6">
    <source>
        <dbReference type="Proteomes" id="UP001500831"/>
    </source>
</evidence>
<dbReference type="Proteomes" id="UP001500831">
    <property type="component" value="Unassembled WGS sequence"/>
</dbReference>
<dbReference type="PANTHER" id="PTHR30408:SF12">
    <property type="entry name" value="TYPE I RESTRICTION ENZYME MJAVIII SPECIFICITY SUBUNIT"/>
    <property type="match status" value="1"/>
</dbReference>
<dbReference type="Pfam" id="PF01420">
    <property type="entry name" value="Methylase_S"/>
    <property type="match status" value="1"/>
</dbReference>
<dbReference type="PANTHER" id="PTHR30408">
    <property type="entry name" value="TYPE-1 RESTRICTION ENZYME ECOKI SPECIFICITY PROTEIN"/>
    <property type="match status" value="1"/>
</dbReference>
<feature type="domain" description="Type I restriction modification DNA specificity" evidence="4">
    <location>
        <begin position="127"/>
        <end position="184"/>
    </location>
</feature>
<protein>
    <submittedName>
        <fullName evidence="5">Restriction endonuclease subunit S</fullName>
    </submittedName>
</protein>
<dbReference type="InterPro" id="IPR052021">
    <property type="entry name" value="Type-I_RS_S_subunit"/>
</dbReference>